<evidence type="ECO:0000313" key="2">
    <source>
        <dbReference type="Proteomes" id="UP000030643"/>
    </source>
</evidence>
<dbReference type="Gene3D" id="3.40.50.300">
    <property type="entry name" value="P-loop containing nucleotide triphosphate hydrolases"/>
    <property type="match status" value="1"/>
</dbReference>
<dbReference type="Proteomes" id="UP000030643">
    <property type="component" value="Unassembled WGS sequence"/>
</dbReference>
<dbReference type="eggNOG" id="COG0433">
    <property type="taxonomic scope" value="Bacteria"/>
</dbReference>
<evidence type="ECO:0008006" key="3">
    <source>
        <dbReference type="Google" id="ProtNLM"/>
    </source>
</evidence>
<evidence type="ECO:0000313" key="1">
    <source>
        <dbReference type="EMBL" id="GAK30751.1"/>
    </source>
</evidence>
<dbReference type="InterPro" id="IPR051162">
    <property type="entry name" value="T4SS_component"/>
</dbReference>
<dbReference type="SUPFAM" id="SSF52540">
    <property type="entry name" value="P-loop containing nucleoside triphosphate hydrolases"/>
    <property type="match status" value="1"/>
</dbReference>
<organism evidence="1 2">
    <name type="scientific">Weissella oryzae (strain DSM 25784 / JCM 18191 / LMG 30913 / SG25)</name>
    <dbReference type="NCBI Taxonomy" id="1329250"/>
    <lineage>
        <taxon>Bacteria</taxon>
        <taxon>Bacillati</taxon>
        <taxon>Bacillota</taxon>
        <taxon>Bacilli</taxon>
        <taxon>Lactobacillales</taxon>
        <taxon>Lactobacillaceae</taxon>
        <taxon>Weissella</taxon>
    </lineage>
</organism>
<reference evidence="2" key="1">
    <citation type="journal article" date="2014" name="Genome Announc.">
        <title>Draft genome sequence of Weissella oryzae SG25T, isolated from fermented rice grains.</title>
        <authorList>
            <person name="Tanizawa Y."/>
            <person name="Fujisawa T."/>
            <person name="Mochizuki T."/>
            <person name="Kaminuma E."/>
            <person name="Suzuki Y."/>
            <person name="Nakamura Y."/>
            <person name="Tohno M."/>
        </authorList>
    </citation>
    <scope>NUCLEOTIDE SEQUENCE [LARGE SCALE GENOMIC DNA]</scope>
    <source>
        <strain evidence="2">DSM 25784 / JCM 18191 / LMG 30913 / SG25</strain>
    </source>
</reference>
<dbReference type="InterPro" id="IPR027417">
    <property type="entry name" value="P-loop_NTPase"/>
</dbReference>
<dbReference type="EMBL" id="DF820488">
    <property type="protein sequence ID" value="GAK30751.1"/>
    <property type="molecule type" value="Genomic_DNA"/>
</dbReference>
<name>A0A069D0B0_WEIOS</name>
<dbReference type="PANTHER" id="PTHR30121">
    <property type="entry name" value="UNCHARACTERIZED PROTEIN YJGR-RELATED"/>
    <property type="match status" value="1"/>
</dbReference>
<protein>
    <recommendedName>
        <fullName evidence="3">Conjugal transfer protein</fullName>
    </recommendedName>
</protein>
<dbReference type="PIRSF" id="PIRSF015040">
    <property type="entry name" value="ATPase_SAG2001_prd"/>
    <property type="match status" value="1"/>
</dbReference>
<gene>
    <name evidence="1" type="ORF">WOSG25_050230</name>
</gene>
<dbReference type="Pfam" id="PF12846">
    <property type="entry name" value="AAA_10"/>
    <property type="match status" value="1"/>
</dbReference>
<dbReference type="InterPro" id="IPR016628">
    <property type="entry name" value="ATPase_SAG2001_prd"/>
</dbReference>
<keyword evidence="2" id="KW-1185">Reference proteome</keyword>
<dbReference type="STRING" id="1329250.WOSG25_050230"/>
<dbReference type="PANTHER" id="PTHR30121:SF6">
    <property type="entry name" value="SLR6007 PROTEIN"/>
    <property type="match status" value="1"/>
</dbReference>
<dbReference type="RefSeq" id="WP_027698833.1">
    <property type="nucleotide sequence ID" value="NZ_DF820488.1"/>
</dbReference>
<dbReference type="OrthoDB" id="1647424at2"/>
<accession>A0A069D0B0</accession>
<proteinExistence type="predicted"/>
<sequence>MKTVLVNPMKLFAGNLALSKTGDVWAYFRVPSESIANHDLKKKEARKITLSFLFKEIARFGEFELSMIPKELDLEERFFGETSLSNDFAPDVKETAEYYARKQVAMLNRDLGIVTQSYYVLGVKLKSYKVDNTLRENVTQTFQELERQLMPLFGYEVDIDKKYFNSFSDVARDLESTLSSINAIALSEDELAYYIRHDYIRGQLHNVLGESEERFLPNLSDATLSGANRGVIELNTELGRSYAKIMPISETPTDLTNSHFFEVAQQMRFPMELKIKVKAEKKSGFGRSLKSKLSGLEKEFSSEDRDALQARQNNNSDKRKIKKILLKSMQNGMERDREYFSWLGVFVVYGSTIKEVLKNAKALKAHMTRRHVTLSSASAQQIDLFYRMLPSYSLEGETRWLQYSSHEGLGENLFGISHQLGNNTGYVIGRVSNLNQSQTIARSIKSSRDLVMFNPLVSNQGVAGSATSSPHIPVTGQTGRGKSFLVKLIMLYLSMMNAKLLYIDPKQEVRRWFNRATTDPDFQKKYPYLIKLINQYHFTTLNAENSDNWGVLDPIVFLAGTGVRGSNATADSDPAFDVALAMFEQVFRMPDQYVKADLSRAISDVITDKWRGKKVGMLNVLDYLDNSLKDETRELSRALRSTVSTGILKLSFSDGSKDAVSFNTRVNILEVAGLDLPSEGQEENTYTNIQRKSLATMFALGKFADRFGSKNPDEYTFEIIDEAWIFQASSVGRAILKSIKRVGRSYNNALVYATQSVDDINSDDDHGQFGVVFAFNEPTETKQILDFVGLEANEKNVKWFENFIKGEALMRDVYGRVGKLAVHSMFPEFTELFKTLEKSDSAKAEELFS</sequence>
<dbReference type="AlphaFoldDB" id="A0A069D0B0"/>